<dbReference type="InterPro" id="IPR035992">
    <property type="entry name" value="Ricin_B-like_lectins"/>
</dbReference>
<dbReference type="PROSITE" id="PS50231">
    <property type="entry name" value="RICIN_B_LECTIN"/>
    <property type="match status" value="1"/>
</dbReference>
<feature type="region of interest" description="Disordered" evidence="1">
    <location>
        <begin position="15"/>
        <end position="40"/>
    </location>
</feature>
<accession>A0ABQ2J1M5</accession>
<evidence type="ECO:0000256" key="2">
    <source>
        <dbReference type="SAM" id="Phobius"/>
    </source>
</evidence>
<sequence>MSRVVGWPCAAPACGQPPRAPAVRTPGSAPRSALADTAPCPPDELTARVSMWTSLEPAAITVDPGAAASVRLRLRNTGDTVEEYRLRPVGDPAGWTRVEPEVLRLYPGAEGTAQVTFAPPRTPDAVAGPTPFGVRVEPAEHPEIRDVVEGQVTVGPFTELRCELVPLAVRGRWRAKAAVAVDNLGNQPLTVSLSGRENSDALSVEAQPGSVQVAPGRAAFAQLRIRPGTVSWIGGSNKHPFTVSALRAGVPEPTELHGSYLQLSVLPRWAMALCSLLMAAVLAFVALWFTAQPSVTTAAKEKPGQAARPIEPPKKPAPPAPSVQPSQAPSAPEKPADKAPKGGDDKKDEGPQAQTIRSAVNGGWYLQVNQGDQTDGTQVGQNPKWTADEFGRNQWWVIHHFPENNTVALEAASAPGSVVDTKAGTNEVQIEAVSAEDLRSGKLPTNQKWRLEDAADGRTRIVNTSNNECLTDMQNDKGAVTWACSDGPNERQDWKIADGQ</sequence>
<keyword evidence="2" id="KW-1133">Transmembrane helix</keyword>
<dbReference type="Pfam" id="PF14200">
    <property type="entry name" value="RicinB_lectin_2"/>
    <property type="match status" value="1"/>
</dbReference>
<keyword evidence="2" id="KW-0472">Membrane</keyword>
<protein>
    <submittedName>
        <fullName evidence="4">Hydrogenase expression protein</fullName>
    </submittedName>
</protein>
<dbReference type="InterPro" id="IPR000772">
    <property type="entry name" value="Ricin_B_lectin"/>
</dbReference>
<keyword evidence="5" id="KW-1185">Reference proteome</keyword>
<feature type="compositionally biased region" description="Basic and acidic residues" evidence="1">
    <location>
        <begin position="334"/>
        <end position="350"/>
    </location>
</feature>
<feature type="region of interest" description="Disordered" evidence="1">
    <location>
        <begin position="299"/>
        <end position="352"/>
    </location>
</feature>
<dbReference type="Proteomes" id="UP000600080">
    <property type="component" value="Unassembled WGS sequence"/>
</dbReference>
<feature type="domain" description="Ricin B lectin" evidence="3">
    <location>
        <begin position="445"/>
        <end position="497"/>
    </location>
</feature>
<dbReference type="SUPFAM" id="SSF50370">
    <property type="entry name" value="Ricin B-like lectins"/>
    <property type="match status" value="1"/>
</dbReference>
<dbReference type="EMBL" id="BMND01000003">
    <property type="protein sequence ID" value="GGN36900.1"/>
    <property type="molecule type" value="Genomic_DNA"/>
</dbReference>
<name>A0ABQ2J1M5_9ACTN</name>
<evidence type="ECO:0000313" key="4">
    <source>
        <dbReference type="EMBL" id="GGN36900.1"/>
    </source>
</evidence>
<evidence type="ECO:0000313" key="5">
    <source>
        <dbReference type="Proteomes" id="UP000600080"/>
    </source>
</evidence>
<gene>
    <name evidence="4" type="ORF">GCM10012285_11140</name>
</gene>
<dbReference type="CDD" id="cd00161">
    <property type="entry name" value="beta-trefoil_Ricin-like"/>
    <property type="match status" value="1"/>
</dbReference>
<evidence type="ECO:0000259" key="3">
    <source>
        <dbReference type="Pfam" id="PF14200"/>
    </source>
</evidence>
<dbReference type="Gene3D" id="2.80.10.50">
    <property type="match status" value="1"/>
</dbReference>
<comment type="caution">
    <text evidence="4">The sequence shown here is derived from an EMBL/GenBank/DDBJ whole genome shotgun (WGS) entry which is preliminary data.</text>
</comment>
<feature type="compositionally biased region" description="Low complexity" evidence="1">
    <location>
        <begin position="323"/>
        <end position="333"/>
    </location>
</feature>
<reference evidence="5" key="1">
    <citation type="journal article" date="2019" name="Int. J. Syst. Evol. Microbiol.">
        <title>The Global Catalogue of Microorganisms (GCM) 10K type strain sequencing project: providing services to taxonomists for standard genome sequencing and annotation.</title>
        <authorList>
            <consortium name="The Broad Institute Genomics Platform"/>
            <consortium name="The Broad Institute Genome Sequencing Center for Infectious Disease"/>
            <person name="Wu L."/>
            <person name="Ma J."/>
        </authorList>
    </citation>
    <scope>NUCLEOTIDE SEQUENCE [LARGE SCALE GENOMIC DNA]</scope>
    <source>
        <strain evidence="5">CGMCC 4.7323</strain>
    </source>
</reference>
<proteinExistence type="predicted"/>
<organism evidence="4 5">
    <name type="scientific">Streptomyces kronopolitis</name>
    <dbReference type="NCBI Taxonomy" id="1612435"/>
    <lineage>
        <taxon>Bacteria</taxon>
        <taxon>Bacillati</taxon>
        <taxon>Actinomycetota</taxon>
        <taxon>Actinomycetes</taxon>
        <taxon>Kitasatosporales</taxon>
        <taxon>Streptomycetaceae</taxon>
        <taxon>Streptomyces</taxon>
    </lineage>
</organism>
<keyword evidence="2" id="KW-0812">Transmembrane</keyword>
<feature type="transmembrane region" description="Helical" evidence="2">
    <location>
        <begin position="269"/>
        <end position="289"/>
    </location>
</feature>
<evidence type="ECO:0000256" key="1">
    <source>
        <dbReference type="SAM" id="MobiDB-lite"/>
    </source>
</evidence>